<organism evidence="1 2">
    <name type="scientific">Cladophialophora bantiana (strain ATCC 10958 / CBS 173.52 / CDC B-1940 / NIH 8579)</name>
    <name type="common">Xylohypha bantiana</name>
    <dbReference type="NCBI Taxonomy" id="1442370"/>
    <lineage>
        <taxon>Eukaryota</taxon>
        <taxon>Fungi</taxon>
        <taxon>Dikarya</taxon>
        <taxon>Ascomycota</taxon>
        <taxon>Pezizomycotina</taxon>
        <taxon>Eurotiomycetes</taxon>
        <taxon>Chaetothyriomycetidae</taxon>
        <taxon>Chaetothyriales</taxon>
        <taxon>Herpotrichiellaceae</taxon>
        <taxon>Cladophialophora</taxon>
    </lineage>
</organism>
<dbReference type="PANTHER" id="PTHR42678:SF34">
    <property type="entry name" value="OS04G0183300 PROTEIN"/>
    <property type="match status" value="1"/>
</dbReference>
<keyword evidence="2" id="KW-1185">Reference proteome</keyword>
<gene>
    <name evidence="1" type="ORF">Z519_02220</name>
</gene>
<dbReference type="AlphaFoldDB" id="A0A0D2IJ71"/>
<proteinExistence type="predicted"/>
<dbReference type="Proteomes" id="UP000053789">
    <property type="component" value="Unassembled WGS sequence"/>
</dbReference>
<dbReference type="OrthoDB" id="566138at2759"/>
<sequence>MADVPNVIMETFVKALTQLKDAGAIVVDTTTNYTGAQLYTELGTKEKLLSQLTNFRTSMDDFLQHLRSKTCAIMQDPTEDFPHRDIELWKWALEASPDKGASKGAFRRDIYFAGEGGIVGVLERSDLDALVFPTTAKMSDHFAAGGGLPVITVPMGYLPQETETKWNARRDLVTEAPNKPFALGITGKAFSEPALIRIAAVFGGSSQVRLHARHYKLPASDFGSIMLGVTEIIKGLAVMLLLRKLASLSACSKVKGQLGRSTFN</sequence>
<dbReference type="RefSeq" id="XP_016623498.1">
    <property type="nucleotide sequence ID" value="XM_016759977.1"/>
</dbReference>
<evidence type="ECO:0000313" key="1">
    <source>
        <dbReference type="EMBL" id="KIW96829.1"/>
    </source>
</evidence>
<dbReference type="HOGENOM" id="CLU_1053761_0_0_1"/>
<dbReference type="VEuPathDB" id="FungiDB:Z519_02220"/>
<name>A0A0D2IJ71_CLAB1</name>
<protein>
    <recommendedName>
        <fullName evidence="3">Amidase domain-containing protein</fullName>
    </recommendedName>
</protein>
<evidence type="ECO:0000313" key="2">
    <source>
        <dbReference type="Proteomes" id="UP000053789"/>
    </source>
</evidence>
<dbReference type="PANTHER" id="PTHR42678">
    <property type="entry name" value="AMIDASE"/>
    <property type="match status" value="1"/>
</dbReference>
<dbReference type="EMBL" id="KN846982">
    <property type="protein sequence ID" value="KIW96829.1"/>
    <property type="molecule type" value="Genomic_DNA"/>
</dbReference>
<dbReference type="InterPro" id="IPR036928">
    <property type="entry name" value="AS_sf"/>
</dbReference>
<evidence type="ECO:0008006" key="3">
    <source>
        <dbReference type="Google" id="ProtNLM"/>
    </source>
</evidence>
<dbReference type="Gene3D" id="3.90.1300.10">
    <property type="entry name" value="Amidase signature (AS) domain"/>
    <property type="match status" value="1"/>
</dbReference>
<dbReference type="GeneID" id="27695148"/>
<accession>A0A0D2IJ71</accession>
<reference evidence="1" key="1">
    <citation type="submission" date="2015-01" db="EMBL/GenBank/DDBJ databases">
        <title>The Genome Sequence of Cladophialophora bantiana CBS 173.52.</title>
        <authorList>
            <consortium name="The Broad Institute Genomics Platform"/>
            <person name="Cuomo C."/>
            <person name="de Hoog S."/>
            <person name="Gorbushina A."/>
            <person name="Stielow B."/>
            <person name="Teixiera M."/>
            <person name="Abouelleil A."/>
            <person name="Chapman S.B."/>
            <person name="Priest M."/>
            <person name="Young S.K."/>
            <person name="Wortman J."/>
            <person name="Nusbaum C."/>
            <person name="Birren B."/>
        </authorList>
    </citation>
    <scope>NUCLEOTIDE SEQUENCE [LARGE SCALE GENOMIC DNA]</scope>
    <source>
        <strain evidence="1">CBS 173.52</strain>
    </source>
</reference>
<dbReference type="SUPFAM" id="SSF75304">
    <property type="entry name" value="Amidase signature (AS) enzymes"/>
    <property type="match status" value="1"/>
</dbReference>